<accession>A0ABS3KTH1</accession>
<feature type="transmembrane region" description="Helical" evidence="1">
    <location>
        <begin position="75"/>
        <end position="95"/>
    </location>
</feature>
<dbReference type="Pfam" id="PF09955">
    <property type="entry name" value="DUF2189"/>
    <property type="match status" value="1"/>
</dbReference>
<feature type="transmembrane region" description="Helical" evidence="1">
    <location>
        <begin position="124"/>
        <end position="146"/>
    </location>
</feature>
<feature type="transmembrane region" description="Helical" evidence="1">
    <location>
        <begin position="49"/>
        <end position="69"/>
    </location>
</feature>
<dbReference type="EMBL" id="JACTNG010000010">
    <property type="protein sequence ID" value="MBO1080757.1"/>
    <property type="molecule type" value="Genomic_DNA"/>
</dbReference>
<keyword evidence="1" id="KW-1133">Transmembrane helix</keyword>
<evidence type="ECO:0000313" key="3">
    <source>
        <dbReference type="Proteomes" id="UP001518989"/>
    </source>
</evidence>
<comment type="caution">
    <text evidence="2">The sequence shown here is derived from an EMBL/GenBank/DDBJ whole genome shotgun (WGS) entry which is preliminary data.</text>
</comment>
<feature type="transmembrane region" description="Helical" evidence="1">
    <location>
        <begin position="214"/>
        <end position="238"/>
    </location>
</feature>
<protein>
    <submittedName>
        <fullName evidence="2">DUF2189 domain-containing protein</fullName>
    </submittedName>
</protein>
<evidence type="ECO:0000313" key="2">
    <source>
        <dbReference type="EMBL" id="MBO1080757.1"/>
    </source>
</evidence>
<dbReference type="InterPro" id="IPR018692">
    <property type="entry name" value="DUF2189"/>
</dbReference>
<evidence type="ECO:0000256" key="1">
    <source>
        <dbReference type="SAM" id="Phobius"/>
    </source>
</evidence>
<dbReference type="RefSeq" id="WP_207418938.1">
    <property type="nucleotide sequence ID" value="NZ_CP061177.1"/>
</dbReference>
<gene>
    <name evidence="2" type="ORF">IAI61_17065</name>
</gene>
<sequence>MSRYNPSYGGLPVPLGTTGEPAVRRIDTAAVWRALSLGWRDFRENPTQLVFLAVIYPVIGLLAAGYASGRDMMPIVWPLLSGFALVGPVAALGVYEISRRRERGEQASWVNAFDVRHSPSLPSILALGVVLLAVFVAWLFTARAIFDGTFVAMPVAAGPGEFLRQVLRTPEGWRLMLLGNGIGLLFAATVLALTVVSFPLLLDRPVGMAAAVRTSLRAVVLNPGPMLLWGALVAAILAVSSIPLFVGLAVAVPVLGHATWHLYRAVVPR</sequence>
<reference evidence="2 3" key="1">
    <citation type="submission" date="2020-09" db="EMBL/GenBank/DDBJ databases">
        <title>Roseomonas.</title>
        <authorList>
            <person name="Zhu W."/>
        </authorList>
    </citation>
    <scope>NUCLEOTIDE SEQUENCE [LARGE SCALE GENOMIC DNA]</scope>
    <source>
        <strain evidence="2 3">573</strain>
    </source>
</reference>
<keyword evidence="3" id="KW-1185">Reference proteome</keyword>
<dbReference type="Proteomes" id="UP001518989">
    <property type="component" value="Unassembled WGS sequence"/>
</dbReference>
<feature type="transmembrane region" description="Helical" evidence="1">
    <location>
        <begin position="244"/>
        <end position="263"/>
    </location>
</feature>
<keyword evidence="1" id="KW-0812">Transmembrane</keyword>
<feature type="transmembrane region" description="Helical" evidence="1">
    <location>
        <begin position="182"/>
        <end position="202"/>
    </location>
</feature>
<keyword evidence="1" id="KW-0472">Membrane</keyword>
<proteinExistence type="predicted"/>
<name>A0ABS3KTH1_9PROT</name>
<organism evidence="2 3">
    <name type="scientific">Roseomonas haemaphysalidis</name>
    <dbReference type="NCBI Taxonomy" id="2768162"/>
    <lineage>
        <taxon>Bacteria</taxon>
        <taxon>Pseudomonadati</taxon>
        <taxon>Pseudomonadota</taxon>
        <taxon>Alphaproteobacteria</taxon>
        <taxon>Acetobacterales</taxon>
        <taxon>Roseomonadaceae</taxon>
        <taxon>Roseomonas</taxon>
    </lineage>
</organism>